<name>A0A4Y2H3V0_ARAVE</name>
<gene>
    <name evidence="1" type="ORF">AVEN_40656_1</name>
</gene>
<evidence type="ECO:0000313" key="2">
    <source>
        <dbReference type="Proteomes" id="UP000499080"/>
    </source>
</evidence>
<sequence>MVTSEQGGHTTVINLSIDNKYHEVEIDNRWVVPDSPILSKVFQAHINVEYRNFVKSIKYICKYINKSRDMAVAEIGNATTGINDEIARYQMG</sequence>
<dbReference type="AlphaFoldDB" id="A0A4Y2H3V0"/>
<accession>A0A4Y2H3V0</accession>
<keyword evidence="2" id="KW-1185">Reference proteome</keyword>
<protein>
    <submittedName>
        <fullName evidence="1">Uncharacterized protein</fullName>
    </submittedName>
</protein>
<proteinExistence type="predicted"/>
<comment type="caution">
    <text evidence="1">The sequence shown here is derived from an EMBL/GenBank/DDBJ whole genome shotgun (WGS) entry which is preliminary data.</text>
</comment>
<evidence type="ECO:0000313" key="1">
    <source>
        <dbReference type="EMBL" id="GBM59735.1"/>
    </source>
</evidence>
<dbReference type="OrthoDB" id="3366231at2759"/>
<dbReference type="EMBL" id="BGPR01001696">
    <property type="protein sequence ID" value="GBM59735.1"/>
    <property type="molecule type" value="Genomic_DNA"/>
</dbReference>
<dbReference type="Proteomes" id="UP000499080">
    <property type="component" value="Unassembled WGS sequence"/>
</dbReference>
<reference evidence="1 2" key="1">
    <citation type="journal article" date="2019" name="Sci. Rep.">
        <title>Orb-weaving spider Araneus ventricosus genome elucidates the spidroin gene catalogue.</title>
        <authorList>
            <person name="Kono N."/>
            <person name="Nakamura H."/>
            <person name="Ohtoshi R."/>
            <person name="Moran D.A.P."/>
            <person name="Shinohara A."/>
            <person name="Yoshida Y."/>
            <person name="Fujiwara M."/>
            <person name="Mori M."/>
            <person name="Tomita M."/>
            <person name="Arakawa K."/>
        </authorList>
    </citation>
    <scope>NUCLEOTIDE SEQUENCE [LARGE SCALE GENOMIC DNA]</scope>
</reference>
<organism evidence="1 2">
    <name type="scientific">Araneus ventricosus</name>
    <name type="common">Orbweaver spider</name>
    <name type="synonym">Epeira ventricosa</name>
    <dbReference type="NCBI Taxonomy" id="182803"/>
    <lineage>
        <taxon>Eukaryota</taxon>
        <taxon>Metazoa</taxon>
        <taxon>Ecdysozoa</taxon>
        <taxon>Arthropoda</taxon>
        <taxon>Chelicerata</taxon>
        <taxon>Arachnida</taxon>
        <taxon>Araneae</taxon>
        <taxon>Araneomorphae</taxon>
        <taxon>Entelegynae</taxon>
        <taxon>Araneoidea</taxon>
        <taxon>Araneidae</taxon>
        <taxon>Araneus</taxon>
    </lineage>
</organism>